<evidence type="ECO:0000313" key="3">
    <source>
        <dbReference type="Proteomes" id="UP001229313"/>
    </source>
</evidence>
<gene>
    <name evidence="2" type="ORF">RDV84_04680</name>
</gene>
<accession>A0ABY9PAP3</accession>
<evidence type="ECO:0000256" key="1">
    <source>
        <dbReference type="SAM" id="MobiDB-lite"/>
    </source>
</evidence>
<reference evidence="2 3" key="1">
    <citation type="submission" date="2023-08" db="EMBL/GenBank/DDBJ databases">
        <title>The whole genome sequence of Lysobacter yananisis.</title>
        <authorList>
            <person name="Sun H."/>
        </authorList>
    </citation>
    <scope>NUCLEOTIDE SEQUENCE [LARGE SCALE GENOMIC DNA]</scope>
    <source>
        <strain evidence="2 3">SNNU513</strain>
    </source>
</reference>
<feature type="region of interest" description="Disordered" evidence="1">
    <location>
        <begin position="258"/>
        <end position="277"/>
    </location>
</feature>
<dbReference type="RefSeq" id="WP_309152640.1">
    <property type="nucleotide sequence ID" value="NZ_CP133568.1"/>
</dbReference>
<dbReference type="Proteomes" id="UP001229313">
    <property type="component" value="Chromosome"/>
</dbReference>
<protein>
    <submittedName>
        <fullName evidence="2">Uncharacterized protein</fullName>
    </submittedName>
</protein>
<organism evidence="2 3">
    <name type="scientific">Lysobacter yananisis</name>
    <dbReference type="NCBI Taxonomy" id="1003114"/>
    <lineage>
        <taxon>Bacteria</taxon>
        <taxon>Pseudomonadati</taxon>
        <taxon>Pseudomonadota</taxon>
        <taxon>Gammaproteobacteria</taxon>
        <taxon>Lysobacterales</taxon>
        <taxon>Lysobacteraceae</taxon>
        <taxon>Lysobacter</taxon>
    </lineage>
</organism>
<keyword evidence="3" id="KW-1185">Reference proteome</keyword>
<dbReference type="EMBL" id="CP133568">
    <property type="protein sequence ID" value="WMT04148.1"/>
    <property type="molecule type" value="Genomic_DNA"/>
</dbReference>
<evidence type="ECO:0000313" key="2">
    <source>
        <dbReference type="EMBL" id="WMT04148.1"/>
    </source>
</evidence>
<sequence length="277" mass="31542">MLTEPKRARHVECRSCKLKKSLQIGVWDERTVRCSRCAGVVTLGTEYLSVSVVESWLPASLARQVEDLDALPETLIEGRLWRLSRADASRTCVYLLRTALHPDLAPILQALERDSGTRRRVVITSSPLASPPNGDPNQTFVALNSISHMDVEGIRLDTDKFLHLLREDATLWFDLQPPYNRLTLGGESLELRRNQREFMRLLKEAHASGQATTSWRALVERAGYDTDYNYTSMWQLFSKNASRFIAWSKGEVWIRRAPEPRSATPRAGPPRRKKDIS</sequence>
<name>A0ABY9PAP3_9GAMM</name>
<proteinExistence type="predicted"/>